<accession>A0ACC2WFP7</accession>
<evidence type="ECO:0000313" key="1">
    <source>
        <dbReference type="EMBL" id="KAJ9110590.1"/>
    </source>
</evidence>
<dbReference type="EMBL" id="JASBWS010000023">
    <property type="protein sequence ID" value="KAJ9110590.1"/>
    <property type="molecule type" value="Genomic_DNA"/>
</dbReference>
<name>A0ACC2WFP7_9TREE</name>
<keyword evidence="2" id="KW-1185">Reference proteome</keyword>
<reference evidence="1" key="1">
    <citation type="submission" date="2023-04" db="EMBL/GenBank/DDBJ databases">
        <title>Draft Genome sequencing of Naganishia species isolated from polar environments using Oxford Nanopore Technology.</title>
        <authorList>
            <person name="Leo P."/>
            <person name="Venkateswaran K."/>
        </authorList>
    </citation>
    <scope>NUCLEOTIDE SEQUENCE</scope>
    <source>
        <strain evidence="1">MNA-CCFEE 5262</strain>
    </source>
</reference>
<sequence>MEINPSDIRIPDAHKNTTDFTTTFLDLPEAIQQIYLAAIRVPKDFPGPEPPRDLPVRSFQTLPKATTTDSSIDYAFTDDVPDSLPPTLSLPPSEVLWRLTAGRAEAWTEGMICVWVYDNKGKTVSHYPLWALEVWTEGMEMEASRQAWEEGIAFISKIDAAHEGVAQPTCIAELRDRLPKCGWNASLFRKKINFDYETLSIVPLLHETRWASKTAIDCGLISLRARYHSMQDRTVILSSEFSGRLRLGNPSVNTTQNRTYHDSVYNTAAWLSEDFNRSIISIVFVDEGHWAAVRLDGRGTATVVDSLHEVPDSFPRWWSRKGRLSEDWGAFARLIRSKITFNQKFVSRGYQDDGSSCGSAALNAMRWFLDNTTPQWDSKNRSVARVELVLEIMKAREVCAEQKAAMSRGQVVSLAKPDSTAVVKGTSTSDVLLLLKTGL</sequence>
<comment type="caution">
    <text evidence="1">The sequence shown here is derived from an EMBL/GenBank/DDBJ whole genome shotgun (WGS) entry which is preliminary data.</text>
</comment>
<dbReference type="Proteomes" id="UP001230649">
    <property type="component" value="Unassembled WGS sequence"/>
</dbReference>
<protein>
    <submittedName>
        <fullName evidence="1">Uncharacterized protein</fullName>
    </submittedName>
</protein>
<organism evidence="1 2">
    <name type="scientific">Naganishia adeliensis</name>
    <dbReference type="NCBI Taxonomy" id="92952"/>
    <lineage>
        <taxon>Eukaryota</taxon>
        <taxon>Fungi</taxon>
        <taxon>Dikarya</taxon>
        <taxon>Basidiomycota</taxon>
        <taxon>Agaricomycotina</taxon>
        <taxon>Tremellomycetes</taxon>
        <taxon>Filobasidiales</taxon>
        <taxon>Filobasidiaceae</taxon>
        <taxon>Naganishia</taxon>
    </lineage>
</organism>
<evidence type="ECO:0000313" key="2">
    <source>
        <dbReference type="Proteomes" id="UP001230649"/>
    </source>
</evidence>
<gene>
    <name evidence="1" type="ORF">QFC20_002920</name>
</gene>
<proteinExistence type="predicted"/>